<evidence type="ECO:0000256" key="1">
    <source>
        <dbReference type="SAM" id="SignalP"/>
    </source>
</evidence>
<gene>
    <name evidence="4 5 6" type="primary">LOC129927592</name>
</gene>
<dbReference type="RefSeq" id="XP_055893137.1">
    <property type="nucleotide sequence ID" value="XM_056037162.1"/>
</dbReference>
<dbReference type="InterPro" id="IPR016186">
    <property type="entry name" value="C-type_lectin-like/link_sf"/>
</dbReference>
<proteinExistence type="predicted"/>
<feature type="chain" id="PRO_5044702961" evidence="1">
    <location>
        <begin position="20"/>
        <end position="175"/>
    </location>
</feature>
<dbReference type="RefSeq" id="XP_055893136.1">
    <property type="nucleotide sequence ID" value="XM_056037161.1"/>
</dbReference>
<dbReference type="Pfam" id="PF00059">
    <property type="entry name" value="Lectin_C"/>
    <property type="match status" value="1"/>
</dbReference>
<reference evidence="4 5" key="1">
    <citation type="submission" date="2025-04" db="UniProtKB">
        <authorList>
            <consortium name="RefSeq"/>
        </authorList>
    </citation>
    <scope>IDENTIFICATION</scope>
</reference>
<dbReference type="GeneID" id="129927592"/>
<dbReference type="Proteomes" id="UP001165740">
    <property type="component" value="Chromosome 8"/>
</dbReference>
<dbReference type="OrthoDB" id="6128183at2759"/>
<evidence type="ECO:0000313" key="5">
    <source>
        <dbReference type="RefSeq" id="XP_055893137.1"/>
    </source>
</evidence>
<evidence type="ECO:0000313" key="6">
    <source>
        <dbReference type="RefSeq" id="XP_055893138.1"/>
    </source>
</evidence>
<dbReference type="AlphaFoldDB" id="A0A9W3B109"/>
<dbReference type="SMART" id="SM00034">
    <property type="entry name" value="CLECT"/>
    <property type="match status" value="1"/>
</dbReference>
<dbReference type="CDD" id="cd00037">
    <property type="entry name" value="CLECT"/>
    <property type="match status" value="1"/>
</dbReference>
<dbReference type="SUPFAM" id="SSF56436">
    <property type="entry name" value="C-type lectin-like"/>
    <property type="match status" value="1"/>
</dbReference>
<feature type="domain" description="C-type lectin" evidence="2">
    <location>
        <begin position="37"/>
        <end position="150"/>
    </location>
</feature>
<accession>A0A9W3B109</accession>
<feature type="signal peptide" evidence="1">
    <location>
        <begin position="1"/>
        <end position="19"/>
    </location>
</feature>
<dbReference type="OMA" id="KHYFIDY"/>
<dbReference type="Gene3D" id="3.10.100.10">
    <property type="entry name" value="Mannose-Binding Protein A, subunit A"/>
    <property type="match status" value="1"/>
</dbReference>
<protein>
    <submittedName>
        <fullName evidence="4 5">C-type lectin 37Db-like</fullName>
    </submittedName>
</protein>
<name>A0A9W3B109_BIOGL</name>
<evidence type="ECO:0000313" key="4">
    <source>
        <dbReference type="RefSeq" id="XP_055893136.1"/>
    </source>
</evidence>
<evidence type="ECO:0000313" key="3">
    <source>
        <dbReference type="Proteomes" id="UP001165740"/>
    </source>
</evidence>
<dbReference type="RefSeq" id="XP_055893138.1">
    <property type="nucleotide sequence ID" value="XM_056037163.1"/>
</dbReference>
<evidence type="ECO:0000259" key="2">
    <source>
        <dbReference type="PROSITE" id="PS50041"/>
    </source>
</evidence>
<dbReference type="PROSITE" id="PS50041">
    <property type="entry name" value="C_TYPE_LECTIN_2"/>
    <property type="match status" value="1"/>
</dbReference>
<dbReference type="InterPro" id="IPR016187">
    <property type="entry name" value="CTDL_fold"/>
</dbReference>
<keyword evidence="3" id="KW-1185">Reference proteome</keyword>
<dbReference type="InterPro" id="IPR001304">
    <property type="entry name" value="C-type_lectin-like"/>
</dbReference>
<keyword evidence="1" id="KW-0732">Signal</keyword>
<sequence length="175" mass="19362">MSVSPFVFLLLSAINVIWAIGVAQVPDLTQMYPPLGVSNRLYYISKAKFVSYAQASTWCSQNLGGYPAEIDTAEELKFIEQYAIFTKVRKIFIAGTDAGKDGVFLSQRTGAPITVFDWAKGEPNNSGGVEDCLELNGNKQGRMNDTPCSRASVFHNVLCERDLNEEKRQKMKAVP</sequence>
<organism evidence="3 6">
    <name type="scientific">Biomphalaria glabrata</name>
    <name type="common">Bloodfluke planorb</name>
    <name type="synonym">Freshwater snail</name>
    <dbReference type="NCBI Taxonomy" id="6526"/>
    <lineage>
        <taxon>Eukaryota</taxon>
        <taxon>Metazoa</taxon>
        <taxon>Spiralia</taxon>
        <taxon>Lophotrochozoa</taxon>
        <taxon>Mollusca</taxon>
        <taxon>Gastropoda</taxon>
        <taxon>Heterobranchia</taxon>
        <taxon>Euthyneura</taxon>
        <taxon>Panpulmonata</taxon>
        <taxon>Hygrophila</taxon>
        <taxon>Lymnaeoidea</taxon>
        <taxon>Planorbidae</taxon>
        <taxon>Biomphalaria</taxon>
    </lineage>
</organism>